<reference evidence="1 2" key="1">
    <citation type="submission" date="2021-03" db="EMBL/GenBank/DDBJ databases">
        <title>Genomic Encyclopedia of Type Strains, Phase IV (KMG-IV): sequencing the most valuable type-strain genomes for metagenomic binning, comparative biology and taxonomic classification.</title>
        <authorList>
            <person name="Goeker M."/>
        </authorList>
    </citation>
    <scope>NUCLEOTIDE SEQUENCE [LARGE SCALE GENOMIC DNA]</scope>
    <source>
        <strain evidence="1 2">DSM 23491</strain>
    </source>
</reference>
<keyword evidence="2" id="KW-1185">Reference proteome</keyword>
<dbReference type="Proteomes" id="UP001519273">
    <property type="component" value="Unassembled WGS sequence"/>
</dbReference>
<name>A0ABS4H6Q7_9BACL</name>
<evidence type="ECO:0000313" key="1">
    <source>
        <dbReference type="EMBL" id="MBP1938171.1"/>
    </source>
</evidence>
<evidence type="ECO:0000313" key="2">
    <source>
        <dbReference type="Proteomes" id="UP001519273"/>
    </source>
</evidence>
<dbReference type="RefSeq" id="WP_209852150.1">
    <property type="nucleotide sequence ID" value="NZ_JAGGKP010000011.1"/>
</dbReference>
<protein>
    <submittedName>
        <fullName evidence="1">Uncharacterized protein</fullName>
    </submittedName>
</protein>
<sequence length="66" mass="7538">MYDFDRFRSPGPNDEPRVAAYCVWCDGEIYAGDEMTTYANGDQTHDGHCENEYVRAELGIERVTAE</sequence>
<accession>A0ABS4H6Q7</accession>
<dbReference type="EMBL" id="JAGGKP010000011">
    <property type="protein sequence ID" value="MBP1938171.1"/>
    <property type="molecule type" value="Genomic_DNA"/>
</dbReference>
<comment type="caution">
    <text evidence="1">The sequence shown here is derived from an EMBL/GenBank/DDBJ whole genome shotgun (WGS) entry which is preliminary data.</text>
</comment>
<gene>
    <name evidence="1" type="ORF">J2Z20_003090</name>
</gene>
<proteinExistence type="predicted"/>
<organism evidence="1 2">
    <name type="scientific">Paenibacillus sediminis</name>
    <dbReference type="NCBI Taxonomy" id="664909"/>
    <lineage>
        <taxon>Bacteria</taxon>
        <taxon>Bacillati</taxon>
        <taxon>Bacillota</taxon>
        <taxon>Bacilli</taxon>
        <taxon>Bacillales</taxon>
        <taxon>Paenibacillaceae</taxon>
        <taxon>Paenibacillus</taxon>
    </lineage>
</organism>